<dbReference type="PANTHER" id="PTHR34584:SF1">
    <property type="entry name" value="NA(+)_H(+) ANTIPORTER SUBUNIT E1"/>
    <property type="match status" value="1"/>
</dbReference>
<accession>A0AB38XQ70</accession>
<evidence type="ECO:0000313" key="9">
    <source>
        <dbReference type="Proteomes" id="UP001211044"/>
    </source>
</evidence>
<protein>
    <submittedName>
        <fullName evidence="8">Na+/H+ antiporter subunit E</fullName>
    </submittedName>
</protein>
<dbReference type="AlphaFoldDB" id="A0AB38XQ70"/>
<dbReference type="KEGG" id="wne:PIG85_01905"/>
<keyword evidence="5 7" id="KW-1133">Transmembrane helix</keyword>
<evidence type="ECO:0000313" key="8">
    <source>
        <dbReference type="EMBL" id="WCE46423.1"/>
    </source>
</evidence>
<dbReference type="InterPro" id="IPR002758">
    <property type="entry name" value="Cation_antiport_E"/>
</dbReference>
<evidence type="ECO:0000256" key="6">
    <source>
        <dbReference type="ARBA" id="ARBA00023136"/>
    </source>
</evidence>
<gene>
    <name evidence="8" type="ORF">PIG85_01905</name>
</gene>
<sequence length="172" mass="19223">MRMIRNTSWKMTLWLLLVWLVLFRSIEPVVIIGGILVALLVQWVGPMMRVGALGRIRFVPLLALIARFAWDMFMSALHVSKLIVTGKRYRSGFVSINLGAVSDMELMISAAMTSLVPGTLVIDVNRHESDADGSMYLHVIDMEASGGERGVREMITKQTARIGRALPRPQED</sequence>
<evidence type="ECO:0000256" key="5">
    <source>
        <dbReference type="ARBA" id="ARBA00022989"/>
    </source>
</evidence>
<evidence type="ECO:0000256" key="2">
    <source>
        <dbReference type="ARBA" id="ARBA00006228"/>
    </source>
</evidence>
<name>A0AB38XQ70_9ACTO</name>
<evidence type="ECO:0000256" key="1">
    <source>
        <dbReference type="ARBA" id="ARBA00004651"/>
    </source>
</evidence>
<dbReference type="PANTHER" id="PTHR34584">
    <property type="entry name" value="NA(+)/H(+) ANTIPORTER SUBUNIT E1"/>
    <property type="match status" value="1"/>
</dbReference>
<dbReference type="Pfam" id="PF01899">
    <property type="entry name" value="MNHE"/>
    <property type="match status" value="1"/>
</dbReference>
<reference evidence="8" key="1">
    <citation type="submission" date="2023-01" db="EMBL/GenBank/DDBJ databases">
        <title>Comparative Genomic Analysis of the Clinically-Derived Winkia Strain NY0527 Provides Evidence into the Taxonomic Reassignment of Winkia neuii and Characterizes Their Virulence Traits.</title>
        <authorList>
            <person name="Cai X."/>
            <person name="Peng Y."/>
            <person name="Li M."/>
            <person name="Qiu Y."/>
            <person name="Wang Y."/>
            <person name="Xu L."/>
            <person name="Hou Q."/>
        </authorList>
    </citation>
    <scope>NUCLEOTIDE SEQUENCE</scope>
    <source>
        <strain evidence="8">NY0527</strain>
    </source>
</reference>
<evidence type="ECO:0000256" key="4">
    <source>
        <dbReference type="ARBA" id="ARBA00022692"/>
    </source>
</evidence>
<dbReference type="EMBL" id="CP116394">
    <property type="protein sequence ID" value="WCE46423.1"/>
    <property type="molecule type" value="Genomic_DNA"/>
</dbReference>
<dbReference type="GO" id="GO:0008324">
    <property type="term" value="F:monoatomic cation transmembrane transporter activity"/>
    <property type="evidence" value="ECO:0007669"/>
    <property type="project" value="InterPro"/>
</dbReference>
<dbReference type="Proteomes" id="UP001211044">
    <property type="component" value="Chromosome"/>
</dbReference>
<proteinExistence type="inferred from homology"/>
<evidence type="ECO:0000256" key="3">
    <source>
        <dbReference type="ARBA" id="ARBA00022475"/>
    </source>
</evidence>
<dbReference type="GO" id="GO:0005886">
    <property type="term" value="C:plasma membrane"/>
    <property type="evidence" value="ECO:0007669"/>
    <property type="project" value="UniProtKB-SubCell"/>
</dbReference>
<keyword evidence="6 7" id="KW-0472">Membrane</keyword>
<feature type="transmembrane region" description="Helical" evidence="7">
    <location>
        <begin position="52"/>
        <end position="70"/>
    </location>
</feature>
<evidence type="ECO:0000256" key="7">
    <source>
        <dbReference type="SAM" id="Phobius"/>
    </source>
</evidence>
<keyword evidence="4 7" id="KW-0812">Transmembrane</keyword>
<organism evidence="8 9">
    <name type="scientific">Winkia neuii subsp. anitrata</name>
    <dbReference type="NCBI Taxonomy" id="29318"/>
    <lineage>
        <taxon>Bacteria</taxon>
        <taxon>Bacillati</taxon>
        <taxon>Actinomycetota</taxon>
        <taxon>Actinomycetes</taxon>
        <taxon>Actinomycetales</taxon>
        <taxon>Actinomycetaceae</taxon>
        <taxon>Winkia</taxon>
    </lineage>
</organism>
<keyword evidence="3" id="KW-1003">Cell membrane</keyword>
<comment type="similarity">
    <text evidence="2">Belongs to the CPA3 antiporters (TC 2.A.63) subunit E family.</text>
</comment>
<comment type="subcellular location">
    <subcellularLocation>
        <location evidence="1">Cell membrane</location>
        <topology evidence="1">Multi-pass membrane protein</topology>
    </subcellularLocation>
</comment>
<dbReference type="RefSeq" id="WP_004806561.1">
    <property type="nucleotide sequence ID" value="NZ_CP116394.1"/>
</dbReference>